<accession>A0A6A4HPE4</accession>
<name>A0A6A4HPE4_9AGAR</name>
<evidence type="ECO:0000313" key="2">
    <source>
        <dbReference type="Proteomes" id="UP000799118"/>
    </source>
</evidence>
<keyword evidence="2" id="KW-1185">Reference proteome</keyword>
<evidence type="ECO:0000313" key="1">
    <source>
        <dbReference type="EMBL" id="KAE9400339.1"/>
    </source>
</evidence>
<gene>
    <name evidence="1" type="ORF">BT96DRAFT_975367</name>
</gene>
<dbReference type="OrthoDB" id="3060269at2759"/>
<proteinExistence type="predicted"/>
<protein>
    <recommendedName>
        <fullName evidence="3">C2H2-type domain-containing protein</fullName>
    </recommendedName>
</protein>
<organism evidence="1 2">
    <name type="scientific">Gymnopus androsaceus JB14</name>
    <dbReference type="NCBI Taxonomy" id="1447944"/>
    <lineage>
        <taxon>Eukaryota</taxon>
        <taxon>Fungi</taxon>
        <taxon>Dikarya</taxon>
        <taxon>Basidiomycota</taxon>
        <taxon>Agaricomycotina</taxon>
        <taxon>Agaricomycetes</taxon>
        <taxon>Agaricomycetidae</taxon>
        <taxon>Agaricales</taxon>
        <taxon>Marasmiineae</taxon>
        <taxon>Omphalotaceae</taxon>
        <taxon>Gymnopus</taxon>
    </lineage>
</organism>
<reference evidence="1" key="1">
    <citation type="journal article" date="2019" name="Environ. Microbiol.">
        <title>Fungal ecological strategies reflected in gene transcription - a case study of two litter decomposers.</title>
        <authorList>
            <person name="Barbi F."/>
            <person name="Kohler A."/>
            <person name="Barry K."/>
            <person name="Baskaran P."/>
            <person name="Daum C."/>
            <person name="Fauchery L."/>
            <person name="Ihrmark K."/>
            <person name="Kuo A."/>
            <person name="LaButti K."/>
            <person name="Lipzen A."/>
            <person name="Morin E."/>
            <person name="Grigoriev I.V."/>
            <person name="Henrissat B."/>
            <person name="Lindahl B."/>
            <person name="Martin F."/>
        </authorList>
    </citation>
    <scope>NUCLEOTIDE SEQUENCE</scope>
    <source>
        <strain evidence="1">JB14</strain>
    </source>
</reference>
<evidence type="ECO:0008006" key="3">
    <source>
        <dbReference type="Google" id="ProtNLM"/>
    </source>
</evidence>
<dbReference type="EMBL" id="ML769457">
    <property type="protein sequence ID" value="KAE9400339.1"/>
    <property type="molecule type" value="Genomic_DNA"/>
</dbReference>
<dbReference type="Proteomes" id="UP000799118">
    <property type="component" value="Unassembled WGS sequence"/>
</dbReference>
<dbReference type="AlphaFoldDB" id="A0A6A4HPE4"/>
<sequence>MGSTLNPQIDQEQLRRISRAHDPEEWITFVQSYVGRPEDFEAWAWKALNIPEEMLYIAPYEPPPPQADIYFLCTYHGCSKVYKNKQAREKHLRFRAGALSNANNCSVICLETSSPRSQDFYQAVAKWVRFIMSTIDRQICYPV</sequence>